<dbReference type="Pfam" id="PF10672">
    <property type="entry name" value="Methyltrans_SAM"/>
    <property type="match status" value="1"/>
</dbReference>
<dbReference type="OrthoDB" id="9805492at2"/>
<dbReference type="InterPro" id="IPR013780">
    <property type="entry name" value="Glyco_hydro_b"/>
</dbReference>
<keyword evidence="1 5" id="KW-0489">Methyltransferase</keyword>
<dbReference type="InterPro" id="IPR019614">
    <property type="entry name" value="SAM-dep_methyl-trfase"/>
</dbReference>
<dbReference type="Gene3D" id="2.60.40.1180">
    <property type="entry name" value="Golgi alpha-mannosidase II"/>
    <property type="match status" value="1"/>
</dbReference>
<proteinExistence type="predicted"/>
<dbReference type="PANTHER" id="PTHR43042">
    <property type="entry name" value="SAM-DEPENDENT METHYLTRANSFERASE"/>
    <property type="match status" value="1"/>
</dbReference>
<dbReference type="CDD" id="cd02440">
    <property type="entry name" value="AdoMet_MTases"/>
    <property type="match status" value="1"/>
</dbReference>
<keyword evidence="3" id="KW-0949">S-adenosyl-L-methionine</keyword>
<feature type="domain" description="S-adenosylmethionine-dependent methyltransferase" evidence="4">
    <location>
        <begin position="68"/>
        <end position="201"/>
    </location>
</feature>
<evidence type="ECO:0000256" key="1">
    <source>
        <dbReference type="ARBA" id="ARBA00022603"/>
    </source>
</evidence>
<dbReference type="PANTHER" id="PTHR43042:SF2">
    <property type="entry name" value="SAM-DEPENDENT METHYLTRANSFERASE"/>
    <property type="match status" value="1"/>
</dbReference>
<keyword evidence="2 5" id="KW-0808">Transferase</keyword>
<keyword evidence="6" id="KW-1185">Reference proteome</keyword>
<protein>
    <submittedName>
        <fullName evidence="5">SAM-dependent methyltransferase</fullName>
    </submittedName>
</protein>
<evidence type="ECO:0000313" key="6">
    <source>
        <dbReference type="Proteomes" id="UP000316008"/>
    </source>
</evidence>
<name>A0A556N3P7_9FLAO</name>
<dbReference type="InterPro" id="IPR029063">
    <property type="entry name" value="SAM-dependent_MTases_sf"/>
</dbReference>
<organism evidence="5 6">
    <name type="scientific">Fluviicola chungangensis</name>
    <dbReference type="NCBI Taxonomy" id="2597671"/>
    <lineage>
        <taxon>Bacteria</taxon>
        <taxon>Pseudomonadati</taxon>
        <taxon>Bacteroidota</taxon>
        <taxon>Flavobacteriia</taxon>
        <taxon>Flavobacteriales</taxon>
        <taxon>Crocinitomicaceae</taxon>
        <taxon>Fluviicola</taxon>
    </lineage>
</organism>
<dbReference type="RefSeq" id="WP_144332215.1">
    <property type="nucleotide sequence ID" value="NZ_VLPL01000002.1"/>
</dbReference>
<gene>
    <name evidence="5" type="ORF">FO442_05825</name>
</gene>
<reference evidence="5 6" key="1">
    <citation type="submission" date="2019-07" db="EMBL/GenBank/DDBJ databases">
        <authorList>
            <person name="Huq M.A."/>
        </authorList>
    </citation>
    <scope>NUCLEOTIDE SEQUENCE [LARGE SCALE GENOMIC DNA]</scope>
    <source>
        <strain evidence="5 6">MAH-3</strain>
    </source>
</reference>
<accession>A0A556N3P7</accession>
<sequence length="284" mass="32295">MKLFADFPENYELIDAGGGRKLERWGTVTTIRPEHQAYFGAVLSKKQWTQLADWEFIPKKEGSLQGNWKKLNPLASEEWLFQSAGLVFNLKITNNKHLGLFPEQQINWEFLSENLNASKRFLNAFAYTGAASLFGRKTEAEVVHCDSVKTMLDWGRQNQSASGLDGIKWVHEDALKFIRREVKRGNKYDMVQLDPPAWGLGAKGEKWKLEELLGTLIGEALQLVSKSGILILNTYSPKVDIPFIQQIAKELGISNKQLTNAELWFKTTSGKELYYGIVTRINQL</sequence>
<dbReference type="GO" id="GO:0032259">
    <property type="term" value="P:methylation"/>
    <property type="evidence" value="ECO:0007669"/>
    <property type="project" value="UniProtKB-KW"/>
</dbReference>
<evidence type="ECO:0000313" key="5">
    <source>
        <dbReference type="EMBL" id="TSJ46678.1"/>
    </source>
</evidence>
<dbReference type="Proteomes" id="UP000316008">
    <property type="component" value="Unassembled WGS sequence"/>
</dbReference>
<dbReference type="GO" id="GO:0008168">
    <property type="term" value="F:methyltransferase activity"/>
    <property type="evidence" value="ECO:0007669"/>
    <property type="project" value="UniProtKB-KW"/>
</dbReference>
<dbReference type="Gene3D" id="3.40.50.150">
    <property type="entry name" value="Vaccinia Virus protein VP39"/>
    <property type="match status" value="1"/>
</dbReference>
<dbReference type="AlphaFoldDB" id="A0A556N3P7"/>
<evidence type="ECO:0000256" key="2">
    <source>
        <dbReference type="ARBA" id="ARBA00022679"/>
    </source>
</evidence>
<dbReference type="EMBL" id="VLPL01000002">
    <property type="protein sequence ID" value="TSJ46678.1"/>
    <property type="molecule type" value="Genomic_DNA"/>
</dbReference>
<dbReference type="SUPFAM" id="SSF53335">
    <property type="entry name" value="S-adenosyl-L-methionine-dependent methyltransferases"/>
    <property type="match status" value="1"/>
</dbReference>
<comment type="caution">
    <text evidence="5">The sequence shown here is derived from an EMBL/GenBank/DDBJ whole genome shotgun (WGS) entry which is preliminary data.</text>
</comment>
<evidence type="ECO:0000259" key="4">
    <source>
        <dbReference type="Pfam" id="PF10672"/>
    </source>
</evidence>
<evidence type="ECO:0000256" key="3">
    <source>
        <dbReference type="ARBA" id="ARBA00022691"/>
    </source>
</evidence>